<dbReference type="Proteomes" id="UP000091820">
    <property type="component" value="Unassembled WGS sequence"/>
</dbReference>
<accession>A0A1A9WG67</accession>
<dbReference type="EnsemblMetazoa" id="GBRI018585-RA">
    <property type="protein sequence ID" value="GBRI018585-PA"/>
    <property type="gene ID" value="GBRI018585"/>
</dbReference>
<protein>
    <submittedName>
        <fullName evidence="1">Uncharacterized protein</fullName>
    </submittedName>
</protein>
<organism evidence="1 2">
    <name type="scientific">Glossina brevipalpis</name>
    <dbReference type="NCBI Taxonomy" id="37001"/>
    <lineage>
        <taxon>Eukaryota</taxon>
        <taxon>Metazoa</taxon>
        <taxon>Ecdysozoa</taxon>
        <taxon>Arthropoda</taxon>
        <taxon>Hexapoda</taxon>
        <taxon>Insecta</taxon>
        <taxon>Pterygota</taxon>
        <taxon>Neoptera</taxon>
        <taxon>Endopterygota</taxon>
        <taxon>Diptera</taxon>
        <taxon>Brachycera</taxon>
        <taxon>Muscomorpha</taxon>
        <taxon>Hippoboscoidea</taxon>
        <taxon>Glossinidae</taxon>
        <taxon>Glossina</taxon>
    </lineage>
</organism>
<keyword evidence="2" id="KW-1185">Reference proteome</keyword>
<sequence>MYRVRVHITTTKTKTTQPGIVEEVYGKKYLEKKKSIINNTLCESIFYASTSETNMLHTGNGISDVHDIDLS</sequence>
<evidence type="ECO:0000313" key="2">
    <source>
        <dbReference type="Proteomes" id="UP000091820"/>
    </source>
</evidence>
<reference evidence="1" key="2">
    <citation type="submission" date="2020-05" db="UniProtKB">
        <authorList>
            <consortium name="EnsemblMetazoa"/>
        </authorList>
    </citation>
    <scope>IDENTIFICATION</scope>
    <source>
        <strain evidence="1">IAEA</strain>
    </source>
</reference>
<name>A0A1A9WG67_9MUSC</name>
<proteinExistence type="predicted"/>
<dbReference type="AlphaFoldDB" id="A0A1A9WG67"/>
<dbReference type="VEuPathDB" id="VectorBase:GBRI018585"/>
<reference evidence="2" key="1">
    <citation type="submission" date="2014-03" db="EMBL/GenBank/DDBJ databases">
        <authorList>
            <person name="Aksoy S."/>
            <person name="Warren W."/>
            <person name="Wilson R.K."/>
        </authorList>
    </citation>
    <scope>NUCLEOTIDE SEQUENCE [LARGE SCALE GENOMIC DNA]</scope>
    <source>
        <strain evidence="2">IAEA</strain>
    </source>
</reference>
<evidence type="ECO:0000313" key="1">
    <source>
        <dbReference type="EnsemblMetazoa" id="GBRI018585-PA"/>
    </source>
</evidence>